<evidence type="ECO:0000313" key="5">
    <source>
        <dbReference type="Proteomes" id="UP000323257"/>
    </source>
</evidence>
<gene>
    <name evidence="4" type="ORF">BCM02_11476</name>
</gene>
<evidence type="ECO:0000313" key="4">
    <source>
        <dbReference type="EMBL" id="TYP69560.1"/>
    </source>
</evidence>
<name>A0A5S5BTT8_9BACL</name>
<dbReference type="RefSeq" id="WP_148932950.1">
    <property type="nucleotide sequence ID" value="NZ_VNHS01000014.1"/>
</dbReference>
<dbReference type="OrthoDB" id="2356263at2"/>
<dbReference type="InterPro" id="IPR050109">
    <property type="entry name" value="HTH-type_TetR-like_transc_reg"/>
</dbReference>
<dbReference type="Proteomes" id="UP000323257">
    <property type="component" value="Unassembled WGS sequence"/>
</dbReference>
<proteinExistence type="predicted"/>
<dbReference type="EMBL" id="VNHS01000014">
    <property type="protein sequence ID" value="TYP69560.1"/>
    <property type="molecule type" value="Genomic_DNA"/>
</dbReference>
<dbReference type="Gene3D" id="1.10.357.10">
    <property type="entry name" value="Tetracycline Repressor, domain 2"/>
    <property type="match status" value="1"/>
</dbReference>
<evidence type="ECO:0000256" key="2">
    <source>
        <dbReference type="PROSITE-ProRule" id="PRU00335"/>
    </source>
</evidence>
<dbReference type="PANTHER" id="PTHR30055">
    <property type="entry name" value="HTH-TYPE TRANSCRIPTIONAL REGULATOR RUTR"/>
    <property type="match status" value="1"/>
</dbReference>
<dbReference type="PROSITE" id="PS50977">
    <property type="entry name" value="HTH_TETR_2"/>
    <property type="match status" value="1"/>
</dbReference>
<keyword evidence="5" id="KW-1185">Reference proteome</keyword>
<dbReference type="AlphaFoldDB" id="A0A5S5BTT8"/>
<dbReference type="GO" id="GO:0006355">
    <property type="term" value="P:regulation of DNA-templated transcription"/>
    <property type="evidence" value="ECO:0007669"/>
    <property type="project" value="UniProtKB-ARBA"/>
</dbReference>
<feature type="domain" description="HTH tetR-type" evidence="3">
    <location>
        <begin position="9"/>
        <end position="69"/>
    </location>
</feature>
<dbReference type="Pfam" id="PF00440">
    <property type="entry name" value="TetR_N"/>
    <property type="match status" value="1"/>
</dbReference>
<dbReference type="PRINTS" id="PR00455">
    <property type="entry name" value="HTHTETR"/>
</dbReference>
<dbReference type="SUPFAM" id="SSF46689">
    <property type="entry name" value="Homeodomain-like"/>
    <property type="match status" value="1"/>
</dbReference>
<accession>A0A5S5BTT8</accession>
<feature type="DNA-binding region" description="H-T-H motif" evidence="2">
    <location>
        <begin position="32"/>
        <end position="51"/>
    </location>
</feature>
<sequence>MAKSTGTSANRRTDIVAAAIDVFAEIGYYRATTAQVAERANISQPYVYRFFTKESLLVEALEVSWQRVRQAFERVIAAEAPERLEEALIQAYEAIMASHRSEILLQMQAQTIQETPVREAMRQGMRGVIELVEGAFEQSGAPDAAKRTSDFMARGLLCNVSLALDMPGLLYKGHRE</sequence>
<dbReference type="InterPro" id="IPR001647">
    <property type="entry name" value="HTH_TetR"/>
</dbReference>
<dbReference type="InterPro" id="IPR009057">
    <property type="entry name" value="Homeodomain-like_sf"/>
</dbReference>
<organism evidence="4 5">
    <name type="scientific">Paenibacillus methanolicus</name>
    <dbReference type="NCBI Taxonomy" id="582686"/>
    <lineage>
        <taxon>Bacteria</taxon>
        <taxon>Bacillati</taxon>
        <taxon>Bacillota</taxon>
        <taxon>Bacilli</taxon>
        <taxon>Bacillales</taxon>
        <taxon>Paenibacillaceae</taxon>
        <taxon>Paenibacillus</taxon>
    </lineage>
</organism>
<comment type="caution">
    <text evidence="4">The sequence shown here is derived from an EMBL/GenBank/DDBJ whole genome shotgun (WGS) entry which is preliminary data.</text>
</comment>
<keyword evidence="1 2" id="KW-0238">DNA-binding</keyword>
<dbReference type="GO" id="GO:0003677">
    <property type="term" value="F:DNA binding"/>
    <property type="evidence" value="ECO:0007669"/>
    <property type="project" value="UniProtKB-UniRule"/>
</dbReference>
<evidence type="ECO:0000256" key="1">
    <source>
        <dbReference type="ARBA" id="ARBA00023125"/>
    </source>
</evidence>
<evidence type="ECO:0000259" key="3">
    <source>
        <dbReference type="PROSITE" id="PS50977"/>
    </source>
</evidence>
<reference evidence="4 5" key="1">
    <citation type="submission" date="2019-07" db="EMBL/GenBank/DDBJ databases">
        <title>Genomic Encyclopedia of Type Strains, Phase III (KMG-III): the genomes of soil and plant-associated and newly described type strains.</title>
        <authorList>
            <person name="Whitman W."/>
        </authorList>
    </citation>
    <scope>NUCLEOTIDE SEQUENCE [LARGE SCALE GENOMIC DNA]</scope>
    <source>
        <strain evidence="4 5">BL24</strain>
    </source>
</reference>
<protein>
    <submittedName>
        <fullName evidence="4">AcrR family transcriptional regulator</fullName>
    </submittedName>
</protein>